<dbReference type="GO" id="GO:0008955">
    <property type="term" value="F:peptidoglycan glycosyltransferase activity"/>
    <property type="evidence" value="ECO:0007669"/>
    <property type="project" value="UniProtKB-EC"/>
</dbReference>
<evidence type="ECO:0000256" key="7">
    <source>
        <dbReference type="ARBA" id="ARBA00022801"/>
    </source>
</evidence>
<keyword evidence="6 17" id="KW-0812">Transmembrane</keyword>
<feature type="transmembrane region" description="Helical" evidence="17">
    <location>
        <begin position="33"/>
        <end position="60"/>
    </location>
</feature>
<evidence type="ECO:0000256" key="14">
    <source>
        <dbReference type="ARBA" id="ARBA00034000"/>
    </source>
</evidence>
<keyword evidence="4" id="KW-0328">Glycosyltransferase</keyword>
<keyword evidence="7" id="KW-0378">Hydrolase</keyword>
<comment type="catalytic activity">
    <reaction evidence="15">
        <text>[GlcNAc-(1-&gt;4)-Mur2Ac(oyl-L-Ala-gamma-D-Glu-L-Lys-D-Ala-D-Ala)](n)-di-trans,octa-cis-undecaprenyl diphosphate + beta-D-GlcNAc-(1-&gt;4)-Mur2Ac(oyl-L-Ala-gamma-D-Glu-L-Lys-D-Ala-D-Ala)-di-trans,octa-cis-undecaprenyl diphosphate = [GlcNAc-(1-&gt;4)-Mur2Ac(oyl-L-Ala-gamma-D-Glu-L-Lys-D-Ala-D-Ala)](n+1)-di-trans,octa-cis-undecaprenyl diphosphate + di-trans,octa-cis-undecaprenyl diphosphate + H(+)</text>
        <dbReference type="Rhea" id="RHEA:23708"/>
        <dbReference type="Rhea" id="RHEA-COMP:9602"/>
        <dbReference type="Rhea" id="RHEA-COMP:9603"/>
        <dbReference type="ChEBI" id="CHEBI:15378"/>
        <dbReference type="ChEBI" id="CHEBI:58405"/>
        <dbReference type="ChEBI" id="CHEBI:60033"/>
        <dbReference type="ChEBI" id="CHEBI:78435"/>
        <dbReference type="EC" id="2.4.99.28"/>
    </reaction>
</comment>
<keyword evidence="12" id="KW-0511">Multifunctional enzyme</keyword>
<dbReference type="GO" id="GO:0008360">
    <property type="term" value="P:regulation of cell shape"/>
    <property type="evidence" value="ECO:0007669"/>
    <property type="project" value="UniProtKB-KW"/>
</dbReference>
<feature type="compositionally biased region" description="Acidic residues" evidence="16">
    <location>
        <begin position="927"/>
        <end position="941"/>
    </location>
</feature>
<dbReference type="GO" id="GO:0009002">
    <property type="term" value="F:serine-type D-Ala-D-Ala carboxypeptidase activity"/>
    <property type="evidence" value="ECO:0007669"/>
    <property type="project" value="UniProtKB-EC"/>
</dbReference>
<dbReference type="EMBL" id="FOHE01000030">
    <property type="protein sequence ID" value="SET80497.1"/>
    <property type="molecule type" value="Genomic_DNA"/>
</dbReference>
<evidence type="ECO:0000256" key="3">
    <source>
        <dbReference type="ARBA" id="ARBA00022670"/>
    </source>
</evidence>
<dbReference type="InterPro" id="IPR013783">
    <property type="entry name" value="Ig-like_fold"/>
</dbReference>
<dbReference type="InterPro" id="IPR001460">
    <property type="entry name" value="PCN-bd_Tpept"/>
</dbReference>
<feature type="region of interest" description="Disordered" evidence="16">
    <location>
        <begin position="830"/>
        <end position="858"/>
    </location>
</feature>
<dbReference type="AlphaFoldDB" id="A0A1I0HCB1"/>
<dbReference type="OrthoDB" id="9766909at2"/>
<evidence type="ECO:0000259" key="19">
    <source>
        <dbReference type="Pfam" id="PF00912"/>
    </source>
</evidence>
<feature type="compositionally biased region" description="Polar residues" evidence="16">
    <location>
        <begin position="847"/>
        <end position="858"/>
    </location>
</feature>
<dbReference type="RefSeq" id="WP_090872871.1">
    <property type="nucleotide sequence ID" value="NZ_FOHE01000030.1"/>
</dbReference>
<dbReference type="InterPro" id="IPR012338">
    <property type="entry name" value="Beta-lactam/transpept-like"/>
</dbReference>
<evidence type="ECO:0000256" key="13">
    <source>
        <dbReference type="ARBA" id="ARBA00023316"/>
    </source>
</evidence>
<dbReference type="GO" id="GO:0008658">
    <property type="term" value="F:penicillin binding"/>
    <property type="evidence" value="ECO:0007669"/>
    <property type="project" value="InterPro"/>
</dbReference>
<dbReference type="SUPFAM" id="SSF53955">
    <property type="entry name" value="Lysozyme-like"/>
    <property type="match status" value="1"/>
</dbReference>
<keyword evidence="2" id="KW-0121">Carboxypeptidase</keyword>
<evidence type="ECO:0000256" key="4">
    <source>
        <dbReference type="ARBA" id="ARBA00022676"/>
    </source>
</evidence>
<dbReference type="Gene3D" id="3.40.710.10">
    <property type="entry name" value="DD-peptidase/beta-lactamase superfamily"/>
    <property type="match status" value="1"/>
</dbReference>
<organism evidence="20 21">
    <name type="scientific">Oceanobacillus limi</name>
    <dbReference type="NCBI Taxonomy" id="930131"/>
    <lineage>
        <taxon>Bacteria</taxon>
        <taxon>Bacillati</taxon>
        <taxon>Bacillota</taxon>
        <taxon>Bacilli</taxon>
        <taxon>Bacillales</taxon>
        <taxon>Bacillaceae</taxon>
        <taxon>Oceanobacillus</taxon>
    </lineage>
</organism>
<dbReference type="Gene3D" id="1.10.3810.10">
    <property type="entry name" value="Biosynthetic peptidoglycan transglycosylase-like"/>
    <property type="match status" value="1"/>
</dbReference>
<dbReference type="GO" id="GO:0009252">
    <property type="term" value="P:peptidoglycan biosynthetic process"/>
    <property type="evidence" value="ECO:0007669"/>
    <property type="project" value="UniProtKB-KW"/>
</dbReference>
<gene>
    <name evidence="20" type="ORF">SAMN05216389_13017</name>
</gene>
<dbReference type="InterPro" id="IPR036950">
    <property type="entry name" value="PBP_transglycosylase"/>
</dbReference>
<evidence type="ECO:0000256" key="17">
    <source>
        <dbReference type="SAM" id="Phobius"/>
    </source>
</evidence>
<dbReference type="GO" id="GO:0071555">
    <property type="term" value="P:cell wall organization"/>
    <property type="evidence" value="ECO:0007669"/>
    <property type="project" value="UniProtKB-KW"/>
</dbReference>
<keyword evidence="3" id="KW-0645">Protease</keyword>
<dbReference type="InterPro" id="IPR023346">
    <property type="entry name" value="Lysozyme-like_dom_sf"/>
</dbReference>
<evidence type="ECO:0000256" key="11">
    <source>
        <dbReference type="ARBA" id="ARBA00023136"/>
    </source>
</evidence>
<keyword evidence="8" id="KW-0133">Cell shape</keyword>
<evidence type="ECO:0000256" key="12">
    <source>
        <dbReference type="ARBA" id="ARBA00023268"/>
    </source>
</evidence>
<keyword evidence="11 17" id="KW-0472">Membrane</keyword>
<dbReference type="SUPFAM" id="SSF56601">
    <property type="entry name" value="beta-lactamase/transpeptidase-like"/>
    <property type="match status" value="1"/>
</dbReference>
<evidence type="ECO:0000256" key="15">
    <source>
        <dbReference type="ARBA" id="ARBA00049902"/>
    </source>
</evidence>
<evidence type="ECO:0000256" key="10">
    <source>
        <dbReference type="ARBA" id="ARBA00022989"/>
    </source>
</evidence>
<evidence type="ECO:0000313" key="21">
    <source>
        <dbReference type="Proteomes" id="UP000198618"/>
    </source>
</evidence>
<dbReference type="PANTHER" id="PTHR32282:SF32">
    <property type="entry name" value="PENICILLIN-BINDING PROTEIN 2A"/>
    <property type="match status" value="1"/>
</dbReference>
<accession>A0A1I0HCB1</accession>
<sequence length="987" mass="109866">MNYKELLQKYGNKIKSIWKTGKIQRGSRITYDVIWNIILFFLVIGFVGMFFGVGVGAGYFASLVKDEPIRAYDSMEKDIYNYEETSQYFFADGVYLGDVSSDLHREETSLDQISETLIDAVIATEDEYFETHEGVVPKAIVRAMVQEFTNSEVKTGGSTLTQQLIKNQILTNEVSFERKAKEILLALRLERFFEKDEILEAYLNIVPYGRDASGRNIAGVQTAAKEIFGIDANDVNLAQAAFLAGLPQSPSYYTPYYGPASGGGLKNESALEPGINRMKTVLNRMYDMGYINGEDYKDALEYDIVADFVTEIETPADQYGYLTDELFSRAVDIMKEKLASKDGYSAEDLEEDDELDGQYKILAERDIRRNGYQIHSTIDKDIYDAFQEIVKNFQHFGPDTTVIEVDPDTGEEIEVVKPVQTAGMLIENSSGRIISFIGGREYSLENQFNFATDGVRPNGSTMKPLASYAPAMELGYVQPGTPIADIKTSWGGYKPNNFDMRFHGIRSARDHLVHSYNIPAIKTYAKVMNDNPVEAYVQKMGLSVDVSATENYSLAIGTSDVSIEENTNAYNTFANNGKFVEGYMIEKITTSEGEVIFEHESEPVEVFTPQTSYLTLDILRDVMTQGSASYIRTRLNNNNVDWAGKTGTSQRQRDVHFVGFNPNVTMGTWLGYEDPKSLKCNSCQLSHSQRNQELWAQLVNAATEINPELMAPSERFKQPEGIVSRSYCAISGMLPSDLCSEAGLVTSDIFNANFIPRETDDSLVRGDYVMVDGKAVLAGPNTPQEFVDGDGFTFNPEFLERNGYDKLDDLTQLFPNVNRSAWEKISLPNGDLSGDSSVEDDGKAPSAPSSLNVSGNTLSWNKSSSKDVVGYRIFRATDSEGSFELIGSTVDTEFSIPNTTAIYHVKAVDYFGLESGASKEVIKGEFTEPDEDEDSEEEKNENDDRNRDDDDESGDGNNNEGEDENGDNEDEGDDENEDNGDGEDGDE</sequence>
<proteinExistence type="predicted"/>
<evidence type="ECO:0000256" key="9">
    <source>
        <dbReference type="ARBA" id="ARBA00022984"/>
    </source>
</evidence>
<keyword evidence="5" id="KW-0808">Transferase</keyword>
<evidence type="ECO:0000259" key="18">
    <source>
        <dbReference type="Pfam" id="PF00905"/>
    </source>
</evidence>
<dbReference type="Gene3D" id="3.90.1310.40">
    <property type="match status" value="1"/>
</dbReference>
<keyword evidence="21" id="KW-1185">Reference proteome</keyword>
<dbReference type="InterPro" id="IPR050396">
    <property type="entry name" value="Glycosyltr_51/Transpeptidase"/>
</dbReference>
<evidence type="ECO:0000256" key="16">
    <source>
        <dbReference type="SAM" id="MobiDB-lite"/>
    </source>
</evidence>
<reference evidence="20 21" key="1">
    <citation type="submission" date="2016-10" db="EMBL/GenBank/DDBJ databases">
        <authorList>
            <person name="de Groot N.N."/>
        </authorList>
    </citation>
    <scope>NUCLEOTIDE SEQUENCE [LARGE SCALE GENOMIC DNA]</scope>
    <source>
        <strain evidence="20 21">IBRC-M 10780</strain>
    </source>
</reference>
<dbReference type="Proteomes" id="UP000198618">
    <property type="component" value="Unassembled WGS sequence"/>
</dbReference>
<feature type="domain" description="Glycosyl transferase family 51" evidence="19">
    <location>
        <begin position="96"/>
        <end position="285"/>
    </location>
</feature>
<feature type="domain" description="Penicillin-binding protein transpeptidase" evidence="18">
    <location>
        <begin position="424"/>
        <end position="653"/>
    </location>
</feature>
<protein>
    <submittedName>
        <fullName evidence="20">Penicillin-binding protein</fullName>
    </submittedName>
</protein>
<dbReference type="STRING" id="930131.SAMN05216389_13017"/>
<dbReference type="InterPro" id="IPR001264">
    <property type="entry name" value="Glyco_trans_51"/>
</dbReference>
<feature type="compositionally biased region" description="Acidic residues" evidence="16">
    <location>
        <begin position="949"/>
        <end position="987"/>
    </location>
</feature>
<dbReference type="Pfam" id="PF00905">
    <property type="entry name" value="Transpeptidase"/>
    <property type="match status" value="1"/>
</dbReference>
<evidence type="ECO:0000256" key="8">
    <source>
        <dbReference type="ARBA" id="ARBA00022960"/>
    </source>
</evidence>
<dbReference type="Pfam" id="PF00912">
    <property type="entry name" value="Transgly"/>
    <property type="match status" value="1"/>
</dbReference>
<name>A0A1I0HCB1_9BACI</name>
<comment type="catalytic activity">
    <reaction evidence="14">
        <text>Preferential cleavage: (Ac)2-L-Lys-D-Ala-|-D-Ala. Also transpeptidation of peptidyl-alanyl moieties that are N-acyl substituents of D-alanine.</text>
        <dbReference type="EC" id="3.4.16.4"/>
    </reaction>
</comment>
<keyword evidence="13" id="KW-0961">Cell wall biogenesis/degradation</keyword>
<keyword evidence="9" id="KW-0573">Peptidoglycan synthesis</keyword>
<dbReference type="PANTHER" id="PTHR32282">
    <property type="entry name" value="BINDING PROTEIN TRANSPEPTIDASE, PUTATIVE-RELATED"/>
    <property type="match status" value="1"/>
</dbReference>
<keyword evidence="1" id="KW-1003">Cell membrane</keyword>
<dbReference type="GO" id="GO:0006508">
    <property type="term" value="P:proteolysis"/>
    <property type="evidence" value="ECO:0007669"/>
    <property type="project" value="UniProtKB-KW"/>
</dbReference>
<evidence type="ECO:0000256" key="2">
    <source>
        <dbReference type="ARBA" id="ARBA00022645"/>
    </source>
</evidence>
<dbReference type="GO" id="GO:0030288">
    <property type="term" value="C:outer membrane-bounded periplasmic space"/>
    <property type="evidence" value="ECO:0007669"/>
    <property type="project" value="TreeGrafter"/>
</dbReference>
<dbReference type="Gene3D" id="2.60.40.10">
    <property type="entry name" value="Immunoglobulins"/>
    <property type="match status" value="1"/>
</dbReference>
<evidence type="ECO:0000313" key="20">
    <source>
        <dbReference type="EMBL" id="SET80497.1"/>
    </source>
</evidence>
<evidence type="ECO:0000256" key="6">
    <source>
        <dbReference type="ARBA" id="ARBA00022692"/>
    </source>
</evidence>
<keyword evidence="10 17" id="KW-1133">Transmembrane helix</keyword>
<evidence type="ECO:0000256" key="1">
    <source>
        <dbReference type="ARBA" id="ARBA00022475"/>
    </source>
</evidence>
<evidence type="ECO:0000256" key="5">
    <source>
        <dbReference type="ARBA" id="ARBA00022679"/>
    </source>
</evidence>
<feature type="region of interest" description="Disordered" evidence="16">
    <location>
        <begin position="923"/>
        <end position="987"/>
    </location>
</feature>